<comment type="subcellular location">
    <subcellularLocation>
        <location evidence="1">Membrane</location>
        <topology evidence="1">Single-pass membrane protein</topology>
    </subcellularLocation>
</comment>
<dbReference type="PANTHER" id="PTHR21419:SF30">
    <property type="entry name" value="IG-LIKE DOMAIN-CONTAINING PROTEIN"/>
    <property type="match status" value="1"/>
</dbReference>
<evidence type="ECO:0000256" key="3">
    <source>
        <dbReference type="ARBA" id="ARBA00022989"/>
    </source>
</evidence>
<dbReference type="Proteomes" id="UP001597641">
    <property type="component" value="Unassembled WGS sequence"/>
</dbReference>
<dbReference type="InterPro" id="IPR015943">
    <property type="entry name" value="WD40/YVTN_repeat-like_dom_sf"/>
</dbReference>
<proteinExistence type="predicted"/>
<feature type="domain" description="FAM234A/B beta-propeller" evidence="6">
    <location>
        <begin position="85"/>
        <end position="374"/>
    </location>
</feature>
<dbReference type="RefSeq" id="WP_377486197.1">
    <property type="nucleotide sequence ID" value="NZ_JBHUOX010000011.1"/>
</dbReference>
<dbReference type="Gene3D" id="2.130.10.130">
    <property type="entry name" value="Integrin alpha, N-terminal"/>
    <property type="match status" value="1"/>
</dbReference>
<evidence type="ECO:0000256" key="4">
    <source>
        <dbReference type="ARBA" id="ARBA00023136"/>
    </source>
</evidence>
<dbReference type="SUPFAM" id="SSF69318">
    <property type="entry name" value="Integrin alpha N-terminal domain"/>
    <property type="match status" value="1"/>
</dbReference>
<dbReference type="EMBL" id="JBHUOX010000011">
    <property type="protein sequence ID" value="MFD3001750.1"/>
    <property type="molecule type" value="Genomic_DNA"/>
</dbReference>
<gene>
    <name evidence="7" type="ORF">ACFS7Z_15360</name>
</gene>
<sequence>MALITPKTQAKKQGFPLITWLGLAGLFVIAVVAYITFSGSDSESWVTNFKGLGTGSSPRMADLNEDGILDVIVGAGGAENSPSDTALIAMDGATGNVLWHISGRNQVVGSALFYDVTEDSIADVFIGGRTAELMAVNGASGEVLWRFFPYDYAVSPADSGIYNFYNPQLIPDQDNDGKKDLLISNGGDYTVKAHNSNRPVGKLLVLSSESGRVITEASVPDGKETYMSVVMESLKNNGTVDVIFGTGGETIGGSLYRTTLQDILKGDISSAVALATGKYKGFIAPPALADLTGDGIFDIIVNSVDGRTIAISGADDSVLWSLRVPDTEIYSTPAIGYFNKDEVPDVFTNYSIGIWPMIKRSTQRMIDGRTGEVLATDTAGIFSYASPVVADFNNDGFDDVLMSVNNLIRLNLYNQSKSHISQLTVFDFNYDVKYQVGDTLLGSDVASTPWIGDMDGDGKLDIVTTTIELNGQKNDIDRPTNLRVFRVSTPYAIKNELKWGGYMGSNYDGVFRREQRAGKQPLN</sequence>
<protein>
    <recommendedName>
        <fullName evidence="6">FAM234A/B beta-propeller domain-containing protein</fullName>
    </recommendedName>
</protein>
<dbReference type="PANTHER" id="PTHR21419">
    <property type="match status" value="1"/>
</dbReference>
<keyword evidence="3 5" id="KW-1133">Transmembrane helix</keyword>
<keyword evidence="8" id="KW-1185">Reference proteome</keyword>
<keyword evidence="4 5" id="KW-0472">Membrane</keyword>
<keyword evidence="2 5" id="KW-0812">Transmembrane</keyword>
<evidence type="ECO:0000256" key="2">
    <source>
        <dbReference type="ARBA" id="ARBA00022692"/>
    </source>
</evidence>
<reference evidence="8" key="1">
    <citation type="journal article" date="2019" name="Int. J. Syst. Evol. Microbiol.">
        <title>The Global Catalogue of Microorganisms (GCM) 10K type strain sequencing project: providing services to taxonomists for standard genome sequencing and annotation.</title>
        <authorList>
            <consortium name="The Broad Institute Genomics Platform"/>
            <consortium name="The Broad Institute Genome Sequencing Center for Infectious Disease"/>
            <person name="Wu L."/>
            <person name="Ma J."/>
        </authorList>
    </citation>
    <scope>NUCLEOTIDE SEQUENCE [LARGE SCALE GENOMIC DNA]</scope>
    <source>
        <strain evidence="8">KCTC 23984</strain>
    </source>
</reference>
<name>A0ABW6BWN9_9BACT</name>
<feature type="transmembrane region" description="Helical" evidence="5">
    <location>
        <begin position="17"/>
        <end position="37"/>
    </location>
</feature>
<accession>A0ABW6BWN9</accession>
<evidence type="ECO:0000313" key="8">
    <source>
        <dbReference type="Proteomes" id="UP001597641"/>
    </source>
</evidence>
<comment type="caution">
    <text evidence="7">The sequence shown here is derived from an EMBL/GenBank/DDBJ whole genome shotgun (WGS) entry which is preliminary data.</text>
</comment>
<evidence type="ECO:0000256" key="1">
    <source>
        <dbReference type="ARBA" id="ARBA00004167"/>
    </source>
</evidence>
<dbReference type="InterPro" id="IPR045232">
    <property type="entry name" value="FAM234"/>
</dbReference>
<dbReference type="Pfam" id="PF23727">
    <property type="entry name" value="Beta-prop_FAM234A_B"/>
    <property type="match status" value="1"/>
</dbReference>
<evidence type="ECO:0000259" key="6">
    <source>
        <dbReference type="Pfam" id="PF23727"/>
    </source>
</evidence>
<dbReference type="InterPro" id="IPR028994">
    <property type="entry name" value="Integrin_alpha_N"/>
</dbReference>
<evidence type="ECO:0000313" key="7">
    <source>
        <dbReference type="EMBL" id="MFD3001750.1"/>
    </source>
</evidence>
<organism evidence="7 8">
    <name type="scientific">Pontibacter toksunensis</name>
    <dbReference type="NCBI Taxonomy" id="1332631"/>
    <lineage>
        <taxon>Bacteria</taxon>
        <taxon>Pseudomonadati</taxon>
        <taxon>Bacteroidota</taxon>
        <taxon>Cytophagia</taxon>
        <taxon>Cytophagales</taxon>
        <taxon>Hymenobacteraceae</taxon>
        <taxon>Pontibacter</taxon>
    </lineage>
</organism>
<evidence type="ECO:0000256" key="5">
    <source>
        <dbReference type="SAM" id="Phobius"/>
    </source>
</evidence>
<dbReference type="Gene3D" id="2.130.10.10">
    <property type="entry name" value="YVTN repeat-like/Quinoprotein amine dehydrogenase"/>
    <property type="match status" value="1"/>
</dbReference>
<dbReference type="InterPro" id="IPR055409">
    <property type="entry name" value="Beta-prop_FAM234A_B"/>
</dbReference>